<reference evidence="2 3" key="1">
    <citation type="submission" date="2017-10" db="EMBL/GenBank/DDBJ databases">
        <title>Novel microbial diversity and functional potential in the marine mammal oral microbiome.</title>
        <authorList>
            <person name="Dudek N.K."/>
            <person name="Sun C.L."/>
            <person name="Burstein D."/>
            <person name="Kantor R.S."/>
            <person name="Aliaga Goltsman D.S."/>
            <person name="Bik E.M."/>
            <person name="Thomas B.C."/>
            <person name="Banfield J.F."/>
            <person name="Relman D.A."/>
        </authorList>
    </citation>
    <scope>NUCLEOTIDE SEQUENCE [LARGE SCALE GENOMIC DNA]</scope>
    <source>
        <strain evidence="2">DOLZORAL124_49_17</strain>
    </source>
</reference>
<feature type="domain" description="AB hydrolase-1" evidence="1">
    <location>
        <begin position="80"/>
        <end position="204"/>
    </location>
</feature>
<evidence type="ECO:0000259" key="1">
    <source>
        <dbReference type="Pfam" id="PF12697"/>
    </source>
</evidence>
<dbReference type="Proteomes" id="UP000229740">
    <property type="component" value="Unassembled WGS sequence"/>
</dbReference>
<dbReference type="InterPro" id="IPR053145">
    <property type="entry name" value="AB_hydrolase_Est10"/>
</dbReference>
<dbReference type="InterPro" id="IPR000073">
    <property type="entry name" value="AB_hydrolase_1"/>
</dbReference>
<sequence>MKFCSKKSLMRLVAIFCSIVFVSMYINRQPILTFGEKLLDRGIASCAEIRQEEISFLSGNLELRGTLYSPACSFQKKAGIVLAHGATSFGRHLSMYSVMAPKLAKQGYVVLTFDFRGFGDSEDPHNLDIFSSLDFAHDIVSALTALAAVPMVDPTQLYIAGHSFGAGVALATGVRDARVKAIVSISPPRLAIERILSPDAPEPDFLSIRLSSSMELPQKIPRKYVEQYFKDYIPEKMLEYHVHPPILFVEGAREPQDELESLQKIYEQVSPPRDHIIIPEADHYFGTGFQQPYREDIVYNETVMNDLVDNIATWLQKLKHVAIPAYQIIDI</sequence>
<dbReference type="GO" id="GO:0052689">
    <property type="term" value="F:carboxylic ester hydrolase activity"/>
    <property type="evidence" value="ECO:0007669"/>
    <property type="project" value="TreeGrafter"/>
</dbReference>
<comment type="caution">
    <text evidence="2">The sequence shown here is derived from an EMBL/GenBank/DDBJ whole genome shotgun (WGS) entry which is preliminary data.</text>
</comment>
<dbReference type="Pfam" id="PF12697">
    <property type="entry name" value="Abhydrolase_6"/>
    <property type="match status" value="1"/>
</dbReference>
<dbReference type="EMBL" id="PDPS01000027">
    <property type="protein sequence ID" value="PID57432.1"/>
    <property type="molecule type" value="Genomic_DNA"/>
</dbReference>
<dbReference type="PANTHER" id="PTHR43265">
    <property type="entry name" value="ESTERASE ESTD"/>
    <property type="match status" value="1"/>
</dbReference>
<organism evidence="2 3">
    <name type="scientific">candidate division KSB3 bacterium</name>
    <dbReference type="NCBI Taxonomy" id="2044937"/>
    <lineage>
        <taxon>Bacteria</taxon>
        <taxon>candidate division KSB3</taxon>
    </lineage>
</organism>
<dbReference type="Gene3D" id="3.40.50.1820">
    <property type="entry name" value="alpha/beta hydrolase"/>
    <property type="match status" value="1"/>
</dbReference>
<gene>
    <name evidence="2" type="ORF">CSB45_07895</name>
</gene>
<name>A0A2G6E6C9_9BACT</name>
<protein>
    <recommendedName>
        <fullName evidence="1">AB hydrolase-1 domain-containing protein</fullName>
    </recommendedName>
</protein>
<evidence type="ECO:0000313" key="2">
    <source>
        <dbReference type="EMBL" id="PID57432.1"/>
    </source>
</evidence>
<dbReference type="PANTHER" id="PTHR43265:SF1">
    <property type="entry name" value="ESTERASE ESTD"/>
    <property type="match status" value="1"/>
</dbReference>
<accession>A0A2G6E6C9</accession>
<proteinExistence type="predicted"/>
<evidence type="ECO:0000313" key="3">
    <source>
        <dbReference type="Proteomes" id="UP000229740"/>
    </source>
</evidence>
<dbReference type="InterPro" id="IPR029058">
    <property type="entry name" value="AB_hydrolase_fold"/>
</dbReference>
<dbReference type="AlphaFoldDB" id="A0A2G6E6C9"/>
<dbReference type="SUPFAM" id="SSF53474">
    <property type="entry name" value="alpha/beta-Hydrolases"/>
    <property type="match status" value="1"/>
</dbReference>